<organism evidence="2 3">
    <name type="scientific">Roseateles saccharophilus</name>
    <name type="common">Pseudomonas saccharophila</name>
    <dbReference type="NCBI Taxonomy" id="304"/>
    <lineage>
        <taxon>Bacteria</taxon>
        <taxon>Pseudomonadati</taxon>
        <taxon>Pseudomonadota</taxon>
        <taxon>Betaproteobacteria</taxon>
        <taxon>Burkholderiales</taxon>
        <taxon>Sphaerotilaceae</taxon>
        <taxon>Roseateles</taxon>
    </lineage>
</organism>
<proteinExistence type="predicted"/>
<evidence type="ECO:0000256" key="1">
    <source>
        <dbReference type="SAM" id="SignalP"/>
    </source>
</evidence>
<protein>
    <recommendedName>
        <fullName evidence="4">Lipoprotein</fullName>
    </recommendedName>
</protein>
<evidence type="ECO:0000313" key="2">
    <source>
        <dbReference type="EMBL" id="MDR7269862.1"/>
    </source>
</evidence>
<dbReference type="PROSITE" id="PS51257">
    <property type="entry name" value="PROKAR_LIPOPROTEIN"/>
    <property type="match status" value="1"/>
</dbReference>
<accession>A0ABU1YLX3</accession>
<comment type="caution">
    <text evidence="2">The sequence shown here is derived from an EMBL/GenBank/DDBJ whole genome shotgun (WGS) entry which is preliminary data.</text>
</comment>
<dbReference type="Proteomes" id="UP001180453">
    <property type="component" value="Unassembled WGS sequence"/>
</dbReference>
<evidence type="ECO:0008006" key="4">
    <source>
        <dbReference type="Google" id="ProtNLM"/>
    </source>
</evidence>
<name>A0ABU1YLX3_ROSSA</name>
<keyword evidence="1" id="KW-0732">Signal</keyword>
<evidence type="ECO:0000313" key="3">
    <source>
        <dbReference type="Proteomes" id="UP001180453"/>
    </source>
</evidence>
<gene>
    <name evidence="2" type="ORF">J2X20_002491</name>
</gene>
<feature type="chain" id="PRO_5045056307" description="Lipoprotein" evidence="1">
    <location>
        <begin position="22"/>
        <end position="190"/>
    </location>
</feature>
<sequence length="190" mass="20682">MAMRRPSALLLVLLCGCVPYATTYVAVEPPGQALAAPKTSSKGCYSYGVPSGTSFYLENVRFNVALDRQYLDKSYVFLLAPRDVPISIHELVATIRPSDGSQPQRLTLVTKGTKVSESGLLQEPPRDPKRLYVTPPLSEAAYGFWFQSLPTIGTAGTLQLPDFTVSGKFIPGPTLQYQVKGYVGYSPLNC</sequence>
<dbReference type="EMBL" id="JAVDXU010000001">
    <property type="protein sequence ID" value="MDR7269862.1"/>
    <property type="molecule type" value="Genomic_DNA"/>
</dbReference>
<reference evidence="2 3" key="1">
    <citation type="submission" date="2023-07" db="EMBL/GenBank/DDBJ databases">
        <title>Sorghum-associated microbial communities from plants grown in Nebraska, USA.</title>
        <authorList>
            <person name="Schachtman D."/>
        </authorList>
    </citation>
    <scope>NUCLEOTIDE SEQUENCE [LARGE SCALE GENOMIC DNA]</scope>
    <source>
        <strain evidence="2 3">BE314</strain>
    </source>
</reference>
<dbReference type="RefSeq" id="WP_310265044.1">
    <property type="nucleotide sequence ID" value="NZ_JAVDXU010000001.1"/>
</dbReference>
<keyword evidence="3" id="KW-1185">Reference proteome</keyword>
<feature type="signal peptide" evidence="1">
    <location>
        <begin position="1"/>
        <end position="21"/>
    </location>
</feature>